<feature type="region of interest" description="Disordered" evidence="1">
    <location>
        <begin position="647"/>
        <end position="683"/>
    </location>
</feature>
<reference evidence="2 3" key="1">
    <citation type="journal article" date="2015" name="Sci. Rep.">
        <title>Genome of the facultative scuticociliatosis pathogen Pseudocohnilembus persalinus provides insight into its virulence through horizontal gene transfer.</title>
        <authorList>
            <person name="Xiong J."/>
            <person name="Wang G."/>
            <person name="Cheng J."/>
            <person name="Tian M."/>
            <person name="Pan X."/>
            <person name="Warren A."/>
            <person name="Jiang C."/>
            <person name="Yuan D."/>
            <person name="Miao W."/>
        </authorList>
    </citation>
    <scope>NUCLEOTIDE SEQUENCE [LARGE SCALE GENOMIC DNA]</scope>
    <source>
        <strain evidence="2">36N120E</strain>
    </source>
</reference>
<protein>
    <submittedName>
        <fullName evidence="2">Uncharacterized protein</fullName>
    </submittedName>
</protein>
<evidence type="ECO:0000313" key="2">
    <source>
        <dbReference type="EMBL" id="KRX11010.1"/>
    </source>
</evidence>
<evidence type="ECO:0000313" key="3">
    <source>
        <dbReference type="Proteomes" id="UP000054937"/>
    </source>
</evidence>
<dbReference type="AlphaFoldDB" id="A0A0V0R985"/>
<keyword evidence="3" id="KW-1185">Reference proteome</keyword>
<comment type="caution">
    <text evidence="2">The sequence shown here is derived from an EMBL/GenBank/DDBJ whole genome shotgun (WGS) entry which is preliminary data.</text>
</comment>
<dbReference type="Proteomes" id="UP000054937">
    <property type="component" value="Unassembled WGS sequence"/>
</dbReference>
<feature type="compositionally biased region" description="Basic and acidic residues" evidence="1">
    <location>
        <begin position="665"/>
        <end position="678"/>
    </location>
</feature>
<evidence type="ECO:0000256" key="1">
    <source>
        <dbReference type="SAM" id="MobiDB-lite"/>
    </source>
</evidence>
<dbReference type="OMA" id="EVCEMMK"/>
<feature type="compositionally biased region" description="Polar residues" evidence="1">
    <location>
        <begin position="647"/>
        <end position="656"/>
    </location>
</feature>
<dbReference type="OrthoDB" id="292639at2759"/>
<proteinExistence type="predicted"/>
<organism evidence="2 3">
    <name type="scientific">Pseudocohnilembus persalinus</name>
    <name type="common">Ciliate</name>
    <dbReference type="NCBI Taxonomy" id="266149"/>
    <lineage>
        <taxon>Eukaryota</taxon>
        <taxon>Sar</taxon>
        <taxon>Alveolata</taxon>
        <taxon>Ciliophora</taxon>
        <taxon>Intramacronucleata</taxon>
        <taxon>Oligohymenophorea</taxon>
        <taxon>Scuticociliatia</taxon>
        <taxon>Philasterida</taxon>
        <taxon>Pseudocohnilembidae</taxon>
        <taxon>Pseudocohnilembus</taxon>
    </lineage>
</organism>
<gene>
    <name evidence="2" type="ORF">PPERSA_03068</name>
</gene>
<name>A0A0V0R985_PSEPJ</name>
<accession>A0A0V0R985</accession>
<dbReference type="InParanoid" id="A0A0V0R985"/>
<dbReference type="EMBL" id="LDAU01000009">
    <property type="protein sequence ID" value="KRX11010.1"/>
    <property type="molecule type" value="Genomic_DNA"/>
</dbReference>
<sequence length="973" mass="114313">MNVLKKKSEKLNFVEIAKFFCNKIGLRNFINENRIDNLQGMKELDQCVFVQYNDDKNEQMTVRNLVKLFIEGPQRLQIIQENIKNHSRAQEIYYVEYRHDDNTMPIGWKFFKKAQKDLFQVYCGPEWGNQFCGSEVTLYLISCQCLPNVKNIKEQDRTISKKLYKQMIVEKCQGDFCNYQMMEKKTGPLAIRKNIFNQYEKHFGAKQEDLGNIAIDLPYEINNQLIMKVRTRSDEVCELLIKNRIFQKTSKQMNYQNEEHVYIDDINEEYPFRLKDVKFDKKKQENLYKRQKICKSCFIIYSLASKYFDEELTKKIKTETLQREMHKRQWSAPALDKGDKSFLKFGKQQFSEKKAMTAQSGLRETNYLTKNSANEDQNVLPQLKNLNGSNLNLNKDNISIKNTSQQENQKEFFGKSGASLQNRNILIKKSGKRQNSLNSFKKTNKDINANRMTLGFMNYEKVGEIYSEDVLSQKNTVNYQNKMEKNSPLLKVQRQFSIMDSNDEILAKKKQLSANTQLVLQINEEKKNLRKKVKNDHEYRQQRHIIVQQGLQNQGKARHLQTQSMFYNNPQFLQVRQIPKYVSESPLQPLVDECYQTIKNEIDLEKVCSIMNYPKPPVKTNKMNYLIIDSQTAIPYMLVQYNQQYDTQSSKSQNTKNQDEINEDNNEKSQDDFNKENYSENSKNLNEKQNEVVIFAQDFFDSFLEYVEIFKYISRQFPTKKFVLLNFPGQSYTLFSEDKIYDNLKQSQVIDRLLYHLEETKQIDLQTESLSFIGYGYGGFILQSFLTQSYNNLPNIGEIQLINSFYDLDKGFKNNLINSLDTFQNNCPDSMPELPFSFHSIFVNSIQLEEEVIKSKMEINPIKVQGRVAILKGILESIPMGDRFQRIPIKVQIVHTLKNSYININESDKLSIYTKNDDINSKNNSHANRIKQETRNISRTKQYIDGGHSLIEENINGLLLLVKNFVSQIEQYV</sequence>